<proteinExistence type="inferred from homology"/>
<dbReference type="SUPFAM" id="SSF51569">
    <property type="entry name" value="Aldolase"/>
    <property type="match status" value="1"/>
</dbReference>
<dbReference type="PANTHER" id="PTHR30246:SF1">
    <property type="entry name" value="2-DEHYDRO-3-DEOXY-6-PHOSPHOGALACTONATE ALDOLASE-RELATED"/>
    <property type="match status" value="1"/>
</dbReference>
<keyword evidence="5" id="KW-0119">Carbohydrate metabolism</keyword>
<accession>A0A6B3KUB8</accession>
<sequence>MKRVTVLNKLNKSGVIAVLRAHTKEEALKVTEAVIDGGITGIEVTFSVPQAEEVVRKIREIHSDCEDLVIGAGTVLDAITARIAILAGAEYIVSPAFDKETAEICNLYQVPYLPGCMTITEISTALKAGVDIIKLFPGSSYNPSFINAVKGPLPQVNIMPTGGINIENMHQWFERGCVAIGVGGDLLAPAQNGDYAKVSELAREYMDKLAEIRKGA</sequence>
<reference evidence="7" key="1">
    <citation type="submission" date="2017-04" db="EMBL/GenBank/DDBJ databases">
        <authorList>
            <person name="Criscuolo A."/>
        </authorList>
    </citation>
    <scope>NUCLEOTIDE SEQUENCE [LARGE SCALE GENOMIC DNA]</scope>
</reference>
<evidence type="ECO:0000256" key="4">
    <source>
        <dbReference type="ARBA" id="ARBA00023239"/>
    </source>
</evidence>
<dbReference type="RefSeq" id="WP_088028743.1">
    <property type="nucleotide sequence ID" value="NZ_FWZD01000053.1"/>
</dbReference>
<dbReference type="Proteomes" id="UP000194439">
    <property type="component" value="Unassembled WGS sequence"/>
</dbReference>
<evidence type="ECO:0000256" key="5">
    <source>
        <dbReference type="ARBA" id="ARBA00023277"/>
    </source>
</evidence>
<evidence type="ECO:0000256" key="1">
    <source>
        <dbReference type="ARBA" id="ARBA00004761"/>
    </source>
</evidence>
<dbReference type="CDD" id="cd00452">
    <property type="entry name" value="KDPG_aldolase"/>
    <property type="match status" value="1"/>
</dbReference>
<comment type="subunit">
    <text evidence="3">Homotrimer.</text>
</comment>
<dbReference type="AlphaFoldDB" id="A0A1Y5ZUL1"/>
<organism evidence="6 7">
    <name type="scientific">Bacillus mobilis</name>
    <dbReference type="NCBI Taxonomy" id="2026190"/>
    <lineage>
        <taxon>Bacteria</taxon>
        <taxon>Bacillati</taxon>
        <taxon>Bacillota</taxon>
        <taxon>Bacilli</taxon>
        <taxon>Bacillales</taxon>
        <taxon>Bacillaceae</taxon>
        <taxon>Bacillus</taxon>
        <taxon>Bacillus cereus group</taxon>
    </lineage>
</organism>
<dbReference type="InterPro" id="IPR013785">
    <property type="entry name" value="Aldolase_TIM"/>
</dbReference>
<dbReference type="Pfam" id="PF01081">
    <property type="entry name" value="Aldolase"/>
    <property type="match status" value="1"/>
</dbReference>
<dbReference type="EMBL" id="FWZD01000053">
    <property type="protein sequence ID" value="SME14329.1"/>
    <property type="molecule type" value="Genomic_DNA"/>
</dbReference>
<dbReference type="InterPro" id="IPR000887">
    <property type="entry name" value="Aldlse_KDPG_KHG"/>
</dbReference>
<comment type="pathway">
    <text evidence="1">Carbohydrate acid metabolism.</text>
</comment>
<comment type="similarity">
    <text evidence="2">Belongs to the KHG/KDPG aldolase family.</text>
</comment>
<dbReference type="NCBIfam" id="NF005119">
    <property type="entry name" value="PRK06552.1"/>
    <property type="match status" value="1"/>
</dbReference>
<keyword evidence="4" id="KW-0456">Lyase</keyword>
<evidence type="ECO:0000256" key="2">
    <source>
        <dbReference type="ARBA" id="ARBA00006906"/>
    </source>
</evidence>
<accession>A0A1Y5ZUL1</accession>
<evidence type="ECO:0000313" key="7">
    <source>
        <dbReference type="Proteomes" id="UP000194439"/>
    </source>
</evidence>
<dbReference type="NCBIfam" id="TIGR01182">
    <property type="entry name" value="eda"/>
    <property type="match status" value="1"/>
</dbReference>
<dbReference type="GO" id="GO:0016829">
    <property type="term" value="F:lyase activity"/>
    <property type="evidence" value="ECO:0007669"/>
    <property type="project" value="UniProtKB-KW"/>
</dbReference>
<evidence type="ECO:0000256" key="3">
    <source>
        <dbReference type="ARBA" id="ARBA00011233"/>
    </source>
</evidence>
<dbReference type="Gene3D" id="3.20.20.70">
    <property type="entry name" value="Aldolase class I"/>
    <property type="match status" value="1"/>
</dbReference>
<name>A0A1Y5ZUL1_9BACI</name>
<gene>
    <name evidence="6" type="primary">kdgA</name>
    <name evidence="6" type="ORF">BACERE00185_03038</name>
</gene>
<evidence type="ECO:0000313" key="6">
    <source>
        <dbReference type="EMBL" id="SME14329.1"/>
    </source>
</evidence>
<protein>
    <submittedName>
        <fullName evidence="6">KHG/KDPG aldolase</fullName>
    </submittedName>
</protein>
<dbReference type="PANTHER" id="PTHR30246">
    <property type="entry name" value="2-KETO-3-DEOXY-6-PHOSPHOGLUCONATE ALDOLASE"/>
    <property type="match status" value="1"/>
</dbReference>